<reference evidence="5 6" key="1">
    <citation type="submission" date="2016-08" db="EMBL/GenBank/DDBJ databases">
        <authorList>
            <person name="Seilhamer J.J."/>
        </authorList>
    </citation>
    <scope>NUCLEOTIDE SEQUENCE [LARGE SCALE GENOMIC DNA]</scope>
    <source>
        <strain evidence="5 6">A37T2</strain>
    </source>
</reference>
<gene>
    <name evidence="5" type="ORF">GA0116948_10936</name>
</gene>
<dbReference type="Gene3D" id="3.20.20.70">
    <property type="entry name" value="Aldolase class I"/>
    <property type="match status" value="1"/>
</dbReference>
<evidence type="ECO:0000256" key="2">
    <source>
        <dbReference type="ARBA" id="ARBA00005979"/>
    </source>
</evidence>
<dbReference type="PANTHER" id="PTHR22893:SF91">
    <property type="entry name" value="NADPH DEHYDROGENASE 2-RELATED"/>
    <property type="match status" value="1"/>
</dbReference>
<dbReference type="RefSeq" id="WP_089712923.1">
    <property type="nucleotide sequence ID" value="NZ_FMAR01000009.1"/>
</dbReference>
<dbReference type="GO" id="GO:0010181">
    <property type="term" value="F:FMN binding"/>
    <property type="evidence" value="ECO:0007669"/>
    <property type="project" value="InterPro"/>
</dbReference>
<accession>A0A1C4EMA9</accession>
<dbReference type="PANTHER" id="PTHR22893">
    <property type="entry name" value="NADH OXIDOREDUCTASE-RELATED"/>
    <property type="match status" value="1"/>
</dbReference>
<dbReference type="SUPFAM" id="SSF51395">
    <property type="entry name" value="FMN-linked oxidoreductases"/>
    <property type="match status" value="1"/>
</dbReference>
<dbReference type="EMBL" id="FMAR01000009">
    <property type="protein sequence ID" value="SCC44748.1"/>
    <property type="molecule type" value="Genomic_DNA"/>
</dbReference>
<sequence>MKKLLLPYKSQALDLKNHLVMAPMTRCRAIHNLPNALMASYYSQRSGAGLIIAEGTSPAPEGLGYARIPGIFSKEQVEGWKLTTAAVHQHHAKIFLQLMHTGRIGHPANLPAGAQVIGVSAIAAAGQMYTDTAGMQDYPVPVALTTQGVEDVIESHVSAAKNAIAAGFDGVELHAAHGYLVEQFLHPEVNNRTDKYGGSVENRTRFAITIAQRIADAIGKEKLGVRISPNATVGDLKAYDAATTQETYIHLSREFNRIGLAYVHVSLFPEAPAATLAAIRAAFKGTLIYCNGFTPETAEAALHKGGPDLIAFAHSFIANPDLDQHILKNAPLNEGDPSTFYSADAKGYTDYPALSQ</sequence>
<protein>
    <submittedName>
        <fullName evidence="5">N-ethylmaleimide reductase</fullName>
    </submittedName>
</protein>
<comment type="cofactor">
    <cofactor evidence="1">
        <name>FMN</name>
        <dbReference type="ChEBI" id="CHEBI:58210"/>
    </cofactor>
</comment>
<evidence type="ECO:0000313" key="6">
    <source>
        <dbReference type="Proteomes" id="UP000242818"/>
    </source>
</evidence>
<feature type="domain" description="NADH:flavin oxidoreductase/NADH oxidase N-terminal" evidence="4">
    <location>
        <begin position="5"/>
        <end position="333"/>
    </location>
</feature>
<dbReference type="InterPro" id="IPR045247">
    <property type="entry name" value="Oye-like"/>
</dbReference>
<dbReference type="AlphaFoldDB" id="A0A1C4EMA9"/>
<dbReference type="OrthoDB" id="9772736at2"/>
<dbReference type="STRING" id="1335309.GA0116948_10936"/>
<dbReference type="GO" id="GO:0016628">
    <property type="term" value="F:oxidoreductase activity, acting on the CH-CH group of donors, NAD or NADP as acceptor"/>
    <property type="evidence" value="ECO:0007669"/>
    <property type="project" value="UniProtKB-ARBA"/>
</dbReference>
<evidence type="ECO:0000256" key="1">
    <source>
        <dbReference type="ARBA" id="ARBA00001917"/>
    </source>
</evidence>
<evidence type="ECO:0000313" key="5">
    <source>
        <dbReference type="EMBL" id="SCC44748.1"/>
    </source>
</evidence>
<comment type="similarity">
    <text evidence="2">Belongs to the NADH:flavin oxidoreductase/NADH oxidase family.</text>
</comment>
<dbReference type="FunFam" id="3.20.20.70:FF:000059">
    <property type="entry name" value="N-ethylmaleimide reductase, FMN-linked"/>
    <property type="match status" value="1"/>
</dbReference>
<organism evidence="5 6">
    <name type="scientific">Chitinophaga costaii</name>
    <dbReference type="NCBI Taxonomy" id="1335309"/>
    <lineage>
        <taxon>Bacteria</taxon>
        <taxon>Pseudomonadati</taxon>
        <taxon>Bacteroidota</taxon>
        <taxon>Chitinophagia</taxon>
        <taxon>Chitinophagales</taxon>
        <taxon>Chitinophagaceae</taxon>
        <taxon>Chitinophaga</taxon>
    </lineage>
</organism>
<evidence type="ECO:0000256" key="3">
    <source>
        <dbReference type="ARBA" id="ARBA00023002"/>
    </source>
</evidence>
<keyword evidence="6" id="KW-1185">Reference proteome</keyword>
<dbReference type="CDD" id="cd02933">
    <property type="entry name" value="OYE_like_FMN"/>
    <property type="match status" value="1"/>
</dbReference>
<dbReference type="GO" id="GO:0005829">
    <property type="term" value="C:cytosol"/>
    <property type="evidence" value="ECO:0007669"/>
    <property type="project" value="UniProtKB-ARBA"/>
</dbReference>
<name>A0A1C4EMA9_9BACT</name>
<dbReference type="Proteomes" id="UP000242818">
    <property type="component" value="Unassembled WGS sequence"/>
</dbReference>
<dbReference type="Pfam" id="PF00724">
    <property type="entry name" value="Oxidored_FMN"/>
    <property type="match status" value="1"/>
</dbReference>
<proteinExistence type="inferred from homology"/>
<keyword evidence="3" id="KW-0560">Oxidoreductase</keyword>
<evidence type="ECO:0000259" key="4">
    <source>
        <dbReference type="Pfam" id="PF00724"/>
    </source>
</evidence>
<dbReference type="InterPro" id="IPR001155">
    <property type="entry name" value="OxRdtase_FMN_N"/>
</dbReference>
<dbReference type="InterPro" id="IPR013785">
    <property type="entry name" value="Aldolase_TIM"/>
</dbReference>